<evidence type="ECO:0000256" key="5">
    <source>
        <dbReference type="ARBA" id="ARBA00022763"/>
    </source>
</evidence>
<feature type="compositionally biased region" description="Polar residues" evidence="13">
    <location>
        <begin position="31"/>
        <end position="42"/>
    </location>
</feature>
<comment type="similarity">
    <text evidence="2 11">Belongs to the SNF2/RAD54 helicase family.</text>
</comment>
<evidence type="ECO:0000256" key="6">
    <source>
        <dbReference type="ARBA" id="ARBA00022801"/>
    </source>
</evidence>
<dbReference type="InterPro" id="IPR014001">
    <property type="entry name" value="Helicase_ATP-bd"/>
</dbReference>
<comment type="function">
    <text evidence="11">ATPase component of the INO80 complex which remodels chromatin by shifting nucleosomes and is involved in DNA repair.</text>
</comment>
<feature type="domain" description="DBINO" evidence="16">
    <location>
        <begin position="92"/>
        <end position="217"/>
    </location>
</feature>
<protein>
    <recommendedName>
        <fullName evidence="3 11">Chromatin-remodeling ATPase INO80</fullName>
        <ecNumber evidence="11">3.6.4.-</ecNumber>
    </recommendedName>
</protein>
<keyword evidence="10" id="KW-0539">Nucleus</keyword>
<dbReference type="InterPro" id="IPR027417">
    <property type="entry name" value="P-loop_NTPase"/>
</dbReference>
<feature type="coiled-coil region" evidence="12">
    <location>
        <begin position="162"/>
        <end position="196"/>
    </location>
</feature>
<evidence type="ECO:0000256" key="10">
    <source>
        <dbReference type="ARBA" id="ARBA00023242"/>
    </source>
</evidence>
<dbReference type="GO" id="GO:0031011">
    <property type="term" value="C:Ino80 complex"/>
    <property type="evidence" value="ECO:0007669"/>
    <property type="project" value="UniProtKB-UniRule"/>
</dbReference>
<feature type="compositionally biased region" description="Basic residues" evidence="13">
    <location>
        <begin position="1178"/>
        <end position="1188"/>
    </location>
</feature>
<evidence type="ECO:0000259" key="14">
    <source>
        <dbReference type="PROSITE" id="PS51192"/>
    </source>
</evidence>
<comment type="subcellular location">
    <subcellularLocation>
        <location evidence="1 11">Nucleus</location>
    </subcellularLocation>
</comment>
<evidence type="ECO:0000256" key="2">
    <source>
        <dbReference type="ARBA" id="ARBA00007025"/>
    </source>
</evidence>
<dbReference type="GO" id="GO:0005524">
    <property type="term" value="F:ATP binding"/>
    <property type="evidence" value="ECO:0007669"/>
    <property type="project" value="UniProtKB-UniRule"/>
</dbReference>
<dbReference type="PANTHER" id="PTHR45685">
    <property type="entry name" value="HELICASE SRCAP-RELATED"/>
    <property type="match status" value="1"/>
</dbReference>
<dbReference type="Pfam" id="PF00271">
    <property type="entry name" value="Helicase_C"/>
    <property type="match status" value="1"/>
</dbReference>
<dbReference type="PROSITE" id="PS51194">
    <property type="entry name" value="HELICASE_CTER"/>
    <property type="match status" value="1"/>
</dbReference>
<dbReference type="InterPro" id="IPR001650">
    <property type="entry name" value="Helicase_C-like"/>
</dbReference>
<evidence type="ECO:0000256" key="1">
    <source>
        <dbReference type="ARBA" id="ARBA00004123"/>
    </source>
</evidence>
<reference evidence="17" key="1">
    <citation type="submission" date="2014-05" db="EMBL/GenBank/DDBJ databases">
        <authorList>
            <person name="Chronopoulou M."/>
        </authorList>
    </citation>
    <scope>NUCLEOTIDE SEQUENCE</scope>
    <source>
        <tissue evidence="17">Whole organism</tissue>
    </source>
</reference>
<dbReference type="EMBL" id="HACA01000584">
    <property type="protein sequence ID" value="CDW17945.1"/>
    <property type="molecule type" value="Transcribed_RNA"/>
</dbReference>
<dbReference type="InterPro" id="IPR050520">
    <property type="entry name" value="INO80/SWR1_helicase"/>
</dbReference>
<feature type="region of interest" description="Disordered" evidence="13">
    <location>
        <begin position="16"/>
        <end position="87"/>
    </location>
</feature>
<dbReference type="SUPFAM" id="SSF52540">
    <property type="entry name" value="P-loop containing nucleoside triphosphate hydrolases"/>
    <property type="match status" value="2"/>
</dbReference>
<evidence type="ECO:0000256" key="3">
    <source>
        <dbReference type="ARBA" id="ARBA00019805"/>
    </source>
</evidence>
<dbReference type="GO" id="GO:0006281">
    <property type="term" value="P:DNA repair"/>
    <property type="evidence" value="ECO:0007669"/>
    <property type="project" value="UniProtKB-UniRule"/>
</dbReference>
<keyword evidence="8 11" id="KW-0238">DNA-binding</keyword>
<feature type="compositionally biased region" description="Basic residues" evidence="13">
    <location>
        <begin position="1138"/>
        <end position="1152"/>
    </location>
</feature>
<evidence type="ECO:0000313" key="17">
    <source>
        <dbReference type="EMBL" id="CDW17945.1"/>
    </source>
</evidence>
<dbReference type="PANTHER" id="PTHR45685:SF2">
    <property type="entry name" value="CHROMATIN-REMODELING ATPASE INO80"/>
    <property type="match status" value="1"/>
</dbReference>
<keyword evidence="9 11" id="KW-0234">DNA repair</keyword>
<keyword evidence="12" id="KW-0175">Coiled coil</keyword>
<comment type="subunit">
    <text evidence="11">Component of the INO80 chromatin-remodeling complex.</text>
</comment>
<accession>A0A0K2SWR3</accession>
<dbReference type="InterPro" id="IPR020838">
    <property type="entry name" value="DBINO"/>
</dbReference>
<dbReference type="GO" id="GO:0003677">
    <property type="term" value="F:DNA binding"/>
    <property type="evidence" value="ECO:0007669"/>
    <property type="project" value="UniProtKB-UniRule"/>
</dbReference>
<name>A0A0K2SWR3_LEPSM</name>
<organism evidence="17">
    <name type="scientific">Lepeophtheirus salmonis</name>
    <name type="common">Salmon louse</name>
    <name type="synonym">Caligus salmonis</name>
    <dbReference type="NCBI Taxonomy" id="72036"/>
    <lineage>
        <taxon>Eukaryota</taxon>
        <taxon>Metazoa</taxon>
        <taxon>Ecdysozoa</taxon>
        <taxon>Arthropoda</taxon>
        <taxon>Crustacea</taxon>
        <taxon>Multicrustacea</taxon>
        <taxon>Hexanauplia</taxon>
        <taxon>Copepoda</taxon>
        <taxon>Siphonostomatoida</taxon>
        <taxon>Caligidae</taxon>
        <taxon>Lepeophtheirus</taxon>
    </lineage>
</organism>
<evidence type="ECO:0000256" key="9">
    <source>
        <dbReference type="ARBA" id="ARBA00023204"/>
    </source>
</evidence>
<sequence>MNRAELVCSFTIHLQNVPNGKDEDDTDSKVHSSSNISLTSMNKLSKLRPDPPPKKRRKKKADGSDEGKKYKNQGYTPRPPTIEQLNTRRRRAWVSIMKKEISKAQKARNLSQKEKLVNSKRVATNCMRFVRQRAMQSQRVMKETVWRAKRLSREMQAYWRRFDRAEKLQKRQQEKVAEEQRKMDVELLEAKRQQRKLNFLITQTELYAHFMASKIGTSSYSCEGSILSRLDEEDKTDEMRRLGDDYDCEYEKTSAKDNAINALEVHASRSRVYDQDLDPCSVGLRMSSSEEMKEEREQPSIFEGMLKAYQLKGMNWLLNLYDQGINGILADEMGLGKTVQALSLLAYIAERYNIWGPFLVITPASTLHNWQQEVTKFLPSFKVVPYWGSPQERKVLRHFWDQKNLHTQSASFHIVITSYQLVISDFKYFNRIKWQYLVLDEAQAIKSSSSQRWKMLLEFKCRNRLLLSGTPIQNSMAELWSLLHFVMPTLFDSHQEFNDWFSKDIESTAENKSQIDEKQISRLHLILKPFMLRRIKKDVENELTDKLEVLLYCPLTIRQKLLYMGLKKKIHIEELLSGLGSQNHNSALTSSLMNLVMQFRKVCNHPELFERREARSPFIMPTNPYLVPKLLYHDYVSRRTNKLHILMNKLNIFHPNNVHASIKENTGGFSYTRFIGLSPKEQFYSYGSLLERWKIISALFEKKRRLKKSTFSNTLMLEDMNHDSFLSDSGLVFVNPAKTFISHSDIILRSMPETLSHRLVRSRRNIKIEDINEDADEDYIKNLLPEFPYVQRPKMVFPCQPVDMPAFLFDLCPSVGALKRTLYSYDRSCAWYLLRQAQCNNEIMFGNNDYAHRYESRNSFFSHIPVGGLTASRPTHGWSHIVIPNKQTLVSDAGKLFVLDSLLARLKEEGHRVLIYSQMTRMIDLLEEYMWHKKYTFMRLDGSSKIHERRDMVADFQERSDIFAFLLSTRAGGLGINLTAADTVIFYDSDWNPTVDQQAMDRAHRLGQTKQVTVYRLICKGTIEERILQRAREKSEIQRMVIQGGSFKGKNEQLKPNEVVCLLLDDEETERRYNARRGEESSIQEQQKTSKRKKEEIPETPTKKIKTDDEAPCIDDDNCSSSSEPLPLFDFLGEKLGPKKTKRGTGNKRGRPRVTPNIAGRGESVSMSQLIPTSPHSSIKRGPGRPRSKVQVGPSHQGSRGGSSKIKRPAALNPVDGII</sequence>
<comment type="catalytic activity">
    <reaction evidence="11">
        <text>ATP + H2O = ADP + phosphate + H(+)</text>
        <dbReference type="Rhea" id="RHEA:13065"/>
        <dbReference type="ChEBI" id="CHEBI:15377"/>
        <dbReference type="ChEBI" id="CHEBI:15378"/>
        <dbReference type="ChEBI" id="CHEBI:30616"/>
        <dbReference type="ChEBI" id="CHEBI:43474"/>
        <dbReference type="ChEBI" id="CHEBI:456216"/>
    </reaction>
</comment>
<evidence type="ECO:0000259" key="16">
    <source>
        <dbReference type="PROSITE" id="PS51413"/>
    </source>
</evidence>
<keyword evidence="6 11" id="KW-0378">Hydrolase</keyword>
<evidence type="ECO:0000256" key="11">
    <source>
        <dbReference type="RuleBase" id="RU368001"/>
    </source>
</evidence>
<evidence type="ECO:0000259" key="15">
    <source>
        <dbReference type="PROSITE" id="PS51194"/>
    </source>
</evidence>
<dbReference type="GO" id="GO:0042393">
    <property type="term" value="F:histone binding"/>
    <property type="evidence" value="ECO:0007669"/>
    <property type="project" value="TreeGrafter"/>
</dbReference>
<feature type="domain" description="Helicase ATP-binding" evidence="14">
    <location>
        <begin position="318"/>
        <end position="489"/>
    </location>
</feature>
<evidence type="ECO:0000256" key="4">
    <source>
        <dbReference type="ARBA" id="ARBA00022741"/>
    </source>
</evidence>
<dbReference type="OrthoDB" id="5847120at2759"/>
<evidence type="ECO:0000256" key="12">
    <source>
        <dbReference type="SAM" id="Coils"/>
    </source>
</evidence>
<feature type="domain" description="Helicase C-terminal" evidence="15">
    <location>
        <begin position="898"/>
        <end position="1055"/>
    </location>
</feature>
<dbReference type="EC" id="3.6.4.-" evidence="11"/>
<dbReference type="InterPro" id="IPR000330">
    <property type="entry name" value="SNF2_N"/>
</dbReference>
<evidence type="ECO:0000256" key="13">
    <source>
        <dbReference type="SAM" id="MobiDB-lite"/>
    </source>
</evidence>
<dbReference type="Pfam" id="PF13892">
    <property type="entry name" value="DBINO"/>
    <property type="match status" value="1"/>
</dbReference>
<comment type="domain">
    <text evidence="11">The DBINO region is involved in binding to DNA.</text>
</comment>
<keyword evidence="4" id="KW-0547">Nucleotide-binding</keyword>
<keyword evidence="5 11" id="KW-0227">DNA damage</keyword>
<dbReference type="Gene3D" id="3.40.50.300">
    <property type="entry name" value="P-loop containing nucleotide triphosphate hydrolases"/>
    <property type="match status" value="2"/>
</dbReference>
<dbReference type="GO" id="GO:0006338">
    <property type="term" value="P:chromatin remodeling"/>
    <property type="evidence" value="ECO:0007669"/>
    <property type="project" value="UniProtKB-UniRule"/>
</dbReference>
<dbReference type="PROSITE" id="PS51192">
    <property type="entry name" value="HELICASE_ATP_BIND_1"/>
    <property type="match status" value="1"/>
</dbReference>
<dbReference type="InterPro" id="IPR049730">
    <property type="entry name" value="SNF2/RAD54-like_C"/>
</dbReference>
<proteinExistence type="inferred from homology"/>
<feature type="compositionally biased region" description="Polar residues" evidence="13">
    <location>
        <begin position="1165"/>
        <end position="1177"/>
    </location>
</feature>
<dbReference type="PROSITE" id="PS51413">
    <property type="entry name" value="DBINO"/>
    <property type="match status" value="1"/>
</dbReference>
<evidence type="ECO:0000256" key="8">
    <source>
        <dbReference type="ARBA" id="ARBA00023125"/>
    </source>
</evidence>
<dbReference type="GO" id="GO:0016887">
    <property type="term" value="F:ATP hydrolysis activity"/>
    <property type="evidence" value="ECO:0007669"/>
    <property type="project" value="TreeGrafter"/>
</dbReference>
<evidence type="ECO:0000256" key="7">
    <source>
        <dbReference type="ARBA" id="ARBA00022840"/>
    </source>
</evidence>
<feature type="region of interest" description="Disordered" evidence="13">
    <location>
        <begin position="1072"/>
        <end position="1219"/>
    </location>
</feature>
<dbReference type="SMART" id="SM00490">
    <property type="entry name" value="HELICc"/>
    <property type="match status" value="1"/>
</dbReference>
<dbReference type="InterPro" id="IPR038718">
    <property type="entry name" value="SNF2-like_sf"/>
</dbReference>
<dbReference type="SMART" id="SM00487">
    <property type="entry name" value="DEXDc"/>
    <property type="match status" value="1"/>
</dbReference>
<dbReference type="AlphaFoldDB" id="A0A0K2SWR3"/>
<dbReference type="Gene3D" id="3.40.50.10810">
    <property type="entry name" value="Tandem AAA-ATPase domain"/>
    <property type="match status" value="1"/>
</dbReference>
<dbReference type="FunFam" id="3.40.50.10810:FF:000006">
    <property type="entry name" value="Putative DNA helicase INO80"/>
    <property type="match status" value="1"/>
</dbReference>
<keyword evidence="7 11" id="KW-0067">ATP-binding</keyword>
<dbReference type="Pfam" id="PF00176">
    <property type="entry name" value="SNF2-rel_dom"/>
    <property type="match status" value="1"/>
</dbReference>
<feature type="compositionally biased region" description="Basic and acidic residues" evidence="13">
    <location>
        <begin position="1093"/>
        <end position="1109"/>
    </location>
</feature>
<dbReference type="CDD" id="cd18793">
    <property type="entry name" value="SF2_C_SNF"/>
    <property type="match status" value="1"/>
</dbReference>